<dbReference type="PROSITE" id="PS51459">
    <property type="entry name" value="FIDO"/>
    <property type="match status" value="1"/>
</dbReference>
<sequence>MQNKLLKCVELNEKINTMIESEPKINKYYYRYFRARMQFCRIYDSLLLDNVNLPIEVFESVMTYSDFDCSLTPVSVRDLDYALCLRRTYGYLNTKLKTHKSKKTALGFYKRVYEYVTRQYGEFSNSCLRNNIKINNKKLSPSEIKKEIMKYQEKYNAALDTNNKEEILKAIFTLYIELEKFAPFKFANRKTNRAFLEYLLQVNGFQGFTFLTDRMSPKMYYKHYNKFLENGDVEHYLNWILSIYKNDLEATLLEFEDELNS</sequence>
<dbReference type="SUPFAM" id="SSF140931">
    <property type="entry name" value="Fic-like"/>
    <property type="match status" value="1"/>
</dbReference>
<evidence type="ECO:0000313" key="2">
    <source>
        <dbReference type="EMBL" id="WLP85691.1"/>
    </source>
</evidence>
<keyword evidence="3" id="KW-1185">Reference proteome</keyword>
<dbReference type="EMBL" id="CP132191">
    <property type="protein sequence ID" value="WLP85691.1"/>
    <property type="molecule type" value="Genomic_DNA"/>
</dbReference>
<dbReference type="InterPro" id="IPR036597">
    <property type="entry name" value="Fido-like_dom_sf"/>
</dbReference>
<evidence type="ECO:0000259" key="1">
    <source>
        <dbReference type="PROSITE" id="PS51459"/>
    </source>
</evidence>
<evidence type="ECO:0000313" key="3">
    <source>
        <dbReference type="Proteomes" id="UP001237011"/>
    </source>
</evidence>
<proteinExistence type="predicted"/>
<reference evidence="2" key="1">
    <citation type="submission" date="2023-08" db="EMBL/GenBank/DDBJ databases">
        <title>Complete genome sequence of Mycoplasma seminis 2200.</title>
        <authorList>
            <person name="Spergser J."/>
        </authorList>
    </citation>
    <scope>NUCLEOTIDE SEQUENCE [LARGE SCALE GENOMIC DNA]</scope>
    <source>
        <strain evidence="2">2200</strain>
    </source>
</reference>
<feature type="domain" description="Fido" evidence="1">
    <location>
        <begin position="104"/>
        <end position="242"/>
    </location>
</feature>
<dbReference type="Proteomes" id="UP001237011">
    <property type="component" value="Chromosome"/>
</dbReference>
<organism evidence="2 3">
    <name type="scientific">Mycoplasma seminis</name>
    <dbReference type="NCBI Taxonomy" id="512749"/>
    <lineage>
        <taxon>Bacteria</taxon>
        <taxon>Bacillati</taxon>
        <taxon>Mycoplasmatota</taxon>
        <taxon>Mollicutes</taxon>
        <taxon>Mycoplasmataceae</taxon>
        <taxon>Mycoplasma</taxon>
    </lineage>
</organism>
<dbReference type="InterPro" id="IPR003812">
    <property type="entry name" value="Fido"/>
</dbReference>
<protein>
    <recommendedName>
        <fullName evidence="1">Fido domain-containing protein</fullName>
    </recommendedName>
</protein>
<dbReference type="Gene3D" id="1.10.3290.10">
    <property type="entry name" value="Fido-like domain"/>
    <property type="match status" value="1"/>
</dbReference>
<gene>
    <name evidence="2" type="ORF">Q8852_00840</name>
</gene>
<dbReference type="RefSeq" id="WP_305938120.1">
    <property type="nucleotide sequence ID" value="NZ_CP132191.1"/>
</dbReference>
<name>A0ABY9HB47_9MOLU</name>
<accession>A0ABY9HB47</accession>